<name>A0A3D8IWK4_9HELI</name>
<dbReference type="Pfam" id="PF01584">
    <property type="entry name" value="CheW"/>
    <property type="match status" value="1"/>
</dbReference>
<accession>A0A3D8IWK4</accession>
<dbReference type="GO" id="GO:0005829">
    <property type="term" value="C:cytosol"/>
    <property type="evidence" value="ECO:0007669"/>
    <property type="project" value="TreeGrafter"/>
</dbReference>
<dbReference type="CDD" id="cd00732">
    <property type="entry name" value="CheW"/>
    <property type="match status" value="1"/>
</dbReference>
<protein>
    <submittedName>
        <fullName evidence="2">Chemotaxis protein CheW</fullName>
    </submittedName>
</protein>
<keyword evidence="3" id="KW-1185">Reference proteome</keyword>
<dbReference type="Gene3D" id="2.40.50.180">
    <property type="entry name" value="CheA-289, Domain 4"/>
    <property type="match status" value="1"/>
</dbReference>
<dbReference type="SMART" id="SM00260">
    <property type="entry name" value="CheW"/>
    <property type="match status" value="1"/>
</dbReference>
<sequence length="165" mass="19363">MTNNEKLKEIFQQQSFREEEAEPLEKTLQVIGFIVGDEEFAVPILNVREIVKPMEYTRIPRTPEYVLGVFNLRGNILPLINLRQKFGLGQKSFDEDTRFLVMNYQDQVIGFVIDKLTEAFHLKEEEIDYAIAQENRDDYLIYGVGKQKDKLITILKTESLIKRDF</sequence>
<dbReference type="EMBL" id="NXLU01000005">
    <property type="protein sequence ID" value="RDU68951.1"/>
    <property type="molecule type" value="Genomic_DNA"/>
</dbReference>
<dbReference type="OrthoDB" id="9790406at2"/>
<dbReference type="SUPFAM" id="SSF50341">
    <property type="entry name" value="CheW-like"/>
    <property type="match status" value="1"/>
</dbReference>
<evidence type="ECO:0000259" key="1">
    <source>
        <dbReference type="PROSITE" id="PS50851"/>
    </source>
</evidence>
<dbReference type="PANTHER" id="PTHR22617:SF23">
    <property type="entry name" value="CHEMOTAXIS PROTEIN CHEW"/>
    <property type="match status" value="1"/>
</dbReference>
<gene>
    <name evidence="2" type="ORF">CQA62_04955</name>
</gene>
<reference evidence="2 3" key="1">
    <citation type="submission" date="2018-04" db="EMBL/GenBank/DDBJ databases">
        <title>Novel Campyloabacter and Helicobacter Species and Strains.</title>
        <authorList>
            <person name="Mannion A.J."/>
            <person name="Shen Z."/>
            <person name="Fox J.G."/>
        </authorList>
    </citation>
    <scope>NUCLEOTIDE SEQUENCE [LARGE SCALE GENOMIC DNA]</scope>
    <source>
        <strain evidence="2 3">ATCC 700242</strain>
    </source>
</reference>
<dbReference type="InterPro" id="IPR039315">
    <property type="entry name" value="CheW"/>
</dbReference>
<dbReference type="InterPro" id="IPR036061">
    <property type="entry name" value="CheW-like_dom_sf"/>
</dbReference>
<dbReference type="Proteomes" id="UP000257067">
    <property type="component" value="Unassembled WGS sequence"/>
</dbReference>
<organism evidence="2 3">
    <name type="scientific">Helicobacter cholecystus</name>
    <dbReference type="NCBI Taxonomy" id="45498"/>
    <lineage>
        <taxon>Bacteria</taxon>
        <taxon>Pseudomonadati</taxon>
        <taxon>Campylobacterota</taxon>
        <taxon>Epsilonproteobacteria</taxon>
        <taxon>Campylobacterales</taxon>
        <taxon>Helicobacteraceae</taxon>
        <taxon>Helicobacter</taxon>
    </lineage>
</organism>
<dbReference type="GO" id="GO:0006935">
    <property type="term" value="P:chemotaxis"/>
    <property type="evidence" value="ECO:0007669"/>
    <property type="project" value="InterPro"/>
</dbReference>
<comment type="caution">
    <text evidence="2">The sequence shown here is derived from an EMBL/GenBank/DDBJ whole genome shotgun (WGS) entry which is preliminary data.</text>
</comment>
<dbReference type="PROSITE" id="PS50851">
    <property type="entry name" value="CHEW"/>
    <property type="match status" value="1"/>
</dbReference>
<dbReference type="InterPro" id="IPR002545">
    <property type="entry name" value="CheW-lke_dom"/>
</dbReference>
<proteinExistence type="predicted"/>
<dbReference type="AlphaFoldDB" id="A0A3D8IWK4"/>
<evidence type="ECO:0000313" key="2">
    <source>
        <dbReference type="EMBL" id="RDU68951.1"/>
    </source>
</evidence>
<feature type="domain" description="CheW-like" evidence="1">
    <location>
        <begin position="27"/>
        <end position="165"/>
    </location>
</feature>
<dbReference type="RefSeq" id="WP_104724892.1">
    <property type="nucleotide sequence ID" value="NZ_FZNE01000009.1"/>
</dbReference>
<dbReference type="Gene3D" id="2.30.30.40">
    <property type="entry name" value="SH3 Domains"/>
    <property type="match status" value="1"/>
</dbReference>
<evidence type="ECO:0000313" key="3">
    <source>
        <dbReference type="Proteomes" id="UP000257067"/>
    </source>
</evidence>
<dbReference type="PANTHER" id="PTHR22617">
    <property type="entry name" value="CHEMOTAXIS SENSOR HISTIDINE KINASE-RELATED"/>
    <property type="match status" value="1"/>
</dbReference>
<dbReference type="GO" id="GO:0007165">
    <property type="term" value="P:signal transduction"/>
    <property type="evidence" value="ECO:0007669"/>
    <property type="project" value="InterPro"/>
</dbReference>